<dbReference type="NCBIfam" id="TIGR00815">
    <property type="entry name" value="sulP"/>
    <property type="match status" value="1"/>
</dbReference>
<dbReference type="Gene3D" id="3.30.750.24">
    <property type="entry name" value="STAS domain"/>
    <property type="match status" value="1"/>
</dbReference>
<keyword evidence="3 5" id="KW-1133">Transmembrane helix</keyword>
<evidence type="ECO:0000313" key="7">
    <source>
        <dbReference type="EMBL" id="KAK2604771.1"/>
    </source>
</evidence>
<dbReference type="InterPro" id="IPR002645">
    <property type="entry name" value="STAS_dom"/>
</dbReference>
<sequence length="703" mass="76857">MPSLTETRRLARDFVDSDPNIGRIWDAGVAGSKSLKRGFKGYVFEKFPVLQWLPNYSPSWIFNDLVSGITIGVLLVPQSLSYASVANIPGSYGLISSWLPMLIYMIMGTSKDTTSGPTAIMALLTGEIVTDLTKEGYENHVIATAVAFMCGLYGLAVGFLKLGFLLDFIPVPVLSGYVSAAALTIIIQQIPSIFAETASADSVAAYIREIFQKLPTTKWRDFVVGSSGIILLCALQYVGRRWGKKHRALWFLSISRNALILIIFTGMSYGVNKDLKKPLFKISKTSGTGILTPTVPDTQLAGKLAGRAVAVFLAAALEHLAIGKAFGRRHGYTIDQSQELLYIGVANFVGGFFSAMPITGGFSRTAVNSESGVKSPLSGLVTAACVLVSIYKLSGAFYWIPKATLSAIIITAVWPIMLSPKVFYKYWRTSLSDFIGSMIAFWVTLFTSVEYGIAAAVAYSLVYVLLQITFARVVHVTPGNISDIYTPPPLHPVPLADAIAPGTQVFQINEAILFPNAYRIKNVILGKIRFATRASPPDELQRSMERLWNQPRPTKDVNVLPSHSEDSRPFLKEVIIDVRGVNYIDVTGTQALHDLKAELQSHAGQRIRFVFVGMTSSVKTTLERTGWALVRGEGDSTEGRADLDPGRAKASAGFENIRDGGDIVFDLIHSALYETSAARYQEPSDTRHILKHGQDRVGFIEDE</sequence>
<evidence type="ECO:0000256" key="5">
    <source>
        <dbReference type="SAM" id="Phobius"/>
    </source>
</evidence>
<evidence type="ECO:0000256" key="3">
    <source>
        <dbReference type="ARBA" id="ARBA00022989"/>
    </source>
</evidence>
<feature type="transmembrane region" description="Helical" evidence="5">
    <location>
        <begin position="339"/>
        <end position="359"/>
    </location>
</feature>
<feature type="transmembrane region" description="Helical" evidence="5">
    <location>
        <begin position="222"/>
        <end position="238"/>
    </location>
</feature>
<evidence type="ECO:0000256" key="1">
    <source>
        <dbReference type="ARBA" id="ARBA00004141"/>
    </source>
</evidence>
<dbReference type="InterPro" id="IPR036513">
    <property type="entry name" value="STAS_dom_sf"/>
</dbReference>
<keyword evidence="4 5" id="KW-0472">Membrane</keyword>
<feature type="transmembrane region" description="Helical" evidence="5">
    <location>
        <begin position="141"/>
        <end position="162"/>
    </location>
</feature>
<dbReference type="CDD" id="cd07042">
    <property type="entry name" value="STAS_SulP_like_sulfate_transporter"/>
    <property type="match status" value="1"/>
</dbReference>
<dbReference type="GO" id="GO:0016020">
    <property type="term" value="C:membrane"/>
    <property type="evidence" value="ECO:0007669"/>
    <property type="project" value="UniProtKB-SubCell"/>
</dbReference>
<evidence type="ECO:0000259" key="6">
    <source>
        <dbReference type="PROSITE" id="PS50801"/>
    </source>
</evidence>
<name>A0AAD9SC86_PHOAM</name>
<gene>
    <name evidence="7" type="ORF">N8I77_007671</name>
</gene>
<evidence type="ECO:0000256" key="4">
    <source>
        <dbReference type="ARBA" id="ARBA00023136"/>
    </source>
</evidence>
<organism evidence="7 8">
    <name type="scientific">Phomopsis amygdali</name>
    <name type="common">Fusicoccum amygdali</name>
    <dbReference type="NCBI Taxonomy" id="1214568"/>
    <lineage>
        <taxon>Eukaryota</taxon>
        <taxon>Fungi</taxon>
        <taxon>Dikarya</taxon>
        <taxon>Ascomycota</taxon>
        <taxon>Pezizomycotina</taxon>
        <taxon>Sordariomycetes</taxon>
        <taxon>Sordariomycetidae</taxon>
        <taxon>Diaporthales</taxon>
        <taxon>Diaporthaceae</taxon>
        <taxon>Diaporthe</taxon>
    </lineage>
</organism>
<feature type="transmembrane region" description="Helical" evidence="5">
    <location>
        <begin position="89"/>
        <end position="107"/>
    </location>
</feature>
<reference evidence="7" key="1">
    <citation type="submission" date="2023-06" db="EMBL/GenBank/DDBJ databases">
        <authorList>
            <person name="Noh H."/>
        </authorList>
    </citation>
    <scope>NUCLEOTIDE SEQUENCE</scope>
    <source>
        <strain evidence="7">DUCC20226</strain>
    </source>
</reference>
<accession>A0AAD9SC86</accession>
<dbReference type="PANTHER" id="PTHR11814">
    <property type="entry name" value="SULFATE TRANSPORTER"/>
    <property type="match status" value="1"/>
</dbReference>
<dbReference type="SUPFAM" id="SSF52091">
    <property type="entry name" value="SpoIIaa-like"/>
    <property type="match status" value="1"/>
</dbReference>
<dbReference type="Proteomes" id="UP001265746">
    <property type="component" value="Unassembled WGS sequence"/>
</dbReference>
<dbReference type="AlphaFoldDB" id="A0AAD9SC86"/>
<dbReference type="GO" id="GO:0055085">
    <property type="term" value="P:transmembrane transport"/>
    <property type="evidence" value="ECO:0007669"/>
    <property type="project" value="InterPro"/>
</dbReference>
<feature type="transmembrane region" description="Helical" evidence="5">
    <location>
        <begin position="250"/>
        <end position="271"/>
    </location>
</feature>
<proteinExistence type="predicted"/>
<evidence type="ECO:0000256" key="2">
    <source>
        <dbReference type="ARBA" id="ARBA00022692"/>
    </source>
</evidence>
<dbReference type="EMBL" id="JAUJFL010000004">
    <property type="protein sequence ID" value="KAK2604771.1"/>
    <property type="molecule type" value="Genomic_DNA"/>
</dbReference>
<keyword evidence="8" id="KW-1185">Reference proteome</keyword>
<feature type="transmembrane region" description="Helical" evidence="5">
    <location>
        <begin position="174"/>
        <end position="194"/>
    </location>
</feature>
<feature type="transmembrane region" description="Helical" evidence="5">
    <location>
        <begin position="439"/>
        <end position="466"/>
    </location>
</feature>
<dbReference type="InterPro" id="IPR011547">
    <property type="entry name" value="SLC26A/SulP_dom"/>
</dbReference>
<dbReference type="PROSITE" id="PS50801">
    <property type="entry name" value="STAS"/>
    <property type="match status" value="1"/>
</dbReference>
<feature type="domain" description="STAS" evidence="6">
    <location>
        <begin position="501"/>
        <end position="626"/>
    </location>
</feature>
<dbReference type="InterPro" id="IPR001902">
    <property type="entry name" value="SLC26A/SulP_fam"/>
</dbReference>
<comment type="caution">
    <text evidence="7">The sequence shown here is derived from an EMBL/GenBank/DDBJ whole genome shotgun (WGS) entry which is preliminary data.</text>
</comment>
<dbReference type="Pfam" id="PF01740">
    <property type="entry name" value="STAS"/>
    <property type="match status" value="1"/>
</dbReference>
<feature type="transmembrane region" description="Helical" evidence="5">
    <location>
        <begin position="304"/>
        <end position="327"/>
    </location>
</feature>
<protein>
    <recommendedName>
        <fullName evidence="6">STAS domain-containing protein</fullName>
    </recommendedName>
</protein>
<keyword evidence="2 5" id="KW-0812">Transmembrane</keyword>
<comment type="subcellular location">
    <subcellularLocation>
        <location evidence="1">Membrane</location>
        <topology evidence="1">Multi-pass membrane protein</topology>
    </subcellularLocation>
</comment>
<dbReference type="Pfam" id="PF00916">
    <property type="entry name" value="Sulfate_transp"/>
    <property type="match status" value="1"/>
</dbReference>
<evidence type="ECO:0000313" key="8">
    <source>
        <dbReference type="Proteomes" id="UP001265746"/>
    </source>
</evidence>
<feature type="transmembrane region" description="Helical" evidence="5">
    <location>
        <begin position="407"/>
        <end position="427"/>
    </location>
</feature>